<dbReference type="Proteomes" id="UP000015527">
    <property type="component" value="Unassembled WGS sequence"/>
</dbReference>
<evidence type="ECO:0000313" key="1">
    <source>
        <dbReference type="EMBL" id="EQB13497.1"/>
    </source>
</evidence>
<dbReference type="eggNOG" id="ENOG5032UVT">
    <property type="taxonomic scope" value="Bacteria"/>
</dbReference>
<sequence length="161" mass="17716">MAAADPREEAKDRPEPYRQLVACREVQEAQARLACYDRQVAALEQATSRHEIVIADRKAVDTAKRGLFGFAAPVAKLMGFGGSDAAGDELKAIETTVTGVRRAAPGWVIDFEDGSTWEQNDTRDFVLSPKIGNEAKIERGLLGTFTVSVRGQRPIKMRRVK</sequence>
<dbReference type="EMBL" id="ATHL01000089">
    <property type="protein sequence ID" value="EQB13497.1"/>
    <property type="molecule type" value="Genomic_DNA"/>
</dbReference>
<keyword evidence="2" id="KW-1185">Reference proteome</keyword>
<gene>
    <name evidence="1" type="ORF">L284_14490</name>
</gene>
<accession>T0HKF5</accession>
<dbReference type="PATRIC" id="fig|1096930.3.peg.2885"/>
<comment type="caution">
    <text evidence="1">The sequence shown here is derived from an EMBL/GenBank/DDBJ whole genome shotgun (WGS) entry which is preliminary data.</text>
</comment>
<dbReference type="AlphaFoldDB" id="T0HKF5"/>
<evidence type="ECO:0000313" key="2">
    <source>
        <dbReference type="Proteomes" id="UP000015527"/>
    </source>
</evidence>
<proteinExistence type="predicted"/>
<protein>
    <submittedName>
        <fullName evidence="1">Uncharacterized protein</fullName>
    </submittedName>
</protein>
<reference evidence="1 2" key="1">
    <citation type="journal article" date="2013" name="Genome Announc.">
        <title>Genome Sequence of Novosphingobium lindaniclasticum LE124T, Isolated from a Hexachlorocyclohexane Dumpsite.</title>
        <authorList>
            <person name="Saxena A."/>
            <person name="Nayyar N."/>
            <person name="Sangwan N."/>
            <person name="Kumari R."/>
            <person name="Khurana J.P."/>
            <person name="Lal R."/>
        </authorList>
    </citation>
    <scope>NUCLEOTIDE SEQUENCE [LARGE SCALE GENOMIC DNA]</scope>
    <source>
        <strain evidence="1 2">LE124</strain>
    </source>
</reference>
<name>T0HKF5_9SPHN</name>
<organism evidence="1 2">
    <name type="scientific">Novosphingobium lindaniclasticum LE124</name>
    <dbReference type="NCBI Taxonomy" id="1096930"/>
    <lineage>
        <taxon>Bacteria</taxon>
        <taxon>Pseudomonadati</taxon>
        <taxon>Pseudomonadota</taxon>
        <taxon>Alphaproteobacteria</taxon>
        <taxon>Sphingomonadales</taxon>
        <taxon>Sphingomonadaceae</taxon>
        <taxon>Novosphingobium</taxon>
    </lineage>
</organism>